<dbReference type="Pfam" id="PF01613">
    <property type="entry name" value="Flavin_Reduct"/>
    <property type="match status" value="1"/>
</dbReference>
<dbReference type="EMBL" id="VKAD01000001">
    <property type="protein sequence ID" value="TXR54130.1"/>
    <property type="molecule type" value="Genomic_DNA"/>
</dbReference>
<proteinExistence type="inferred from homology"/>
<dbReference type="PANTHER" id="PTHR33798:SF5">
    <property type="entry name" value="FLAVIN REDUCTASE LIKE DOMAIN-CONTAINING PROTEIN"/>
    <property type="match status" value="1"/>
</dbReference>
<dbReference type="Gene3D" id="2.30.110.10">
    <property type="entry name" value="Electron Transport, Fmn-binding Protein, Chain A"/>
    <property type="match status" value="1"/>
</dbReference>
<sequence>MNFDFSQLQKPEIYRLFTHAIIPRPIAWVLTENESDNEDRSYNIAPYSFFTAVTSEPPVLVFSAGKKRDGSKKDTWQNIERSKRCVIHIANTDLAEPLNASAASLESGQSEIEHINLPITEQAGFVLPRVTSAPVAFECSLYEIHEIGDAPQGMIYCQVEAAYVADDVMHKDKPLIDFTKLQPLSKIGGEDYAALGEITTLKRPS</sequence>
<reference evidence="6 7" key="1">
    <citation type="submission" date="2019-07" db="EMBL/GenBank/DDBJ databases">
        <title>Reinekea sp. strain SSH23 genome sequencing and assembly.</title>
        <authorList>
            <person name="Kim I."/>
        </authorList>
    </citation>
    <scope>NUCLEOTIDE SEQUENCE [LARGE SCALE GENOMIC DNA]</scope>
    <source>
        <strain evidence="6 7">SSH23</strain>
    </source>
</reference>
<evidence type="ECO:0000256" key="2">
    <source>
        <dbReference type="ARBA" id="ARBA00022630"/>
    </source>
</evidence>
<dbReference type="PANTHER" id="PTHR33798">
    <property type="entry name" value="FLAVOPROTEIN OXYGENASE"/>
    <property type="match status" value="1"/>
</dbReference>
<accession>A0A5C8ZBF4</accession>
<dbReference type="OrthoDB" id="9794638at2"/>
<dbReference type="Proteomes" id="UP000321764">
    <property type="component" value="Unassembled WGS sequence"/>
</dbReference>
<evidence type="ECO:0000259" key="5">
    <source>
        <dbReference type="SMART" id="SM00903"/>
    </source>
</evidence>
<dbReference type="SMART" id="SM00903">
    <property type="entry name" value="Flavin_Reduct"/>
    <property type="match status" value="1"/>
</dbReference>
<feature type="domain" description="Flavin reductase like" evidence="5">
    <location>
        <begin position="19"/>
        <end position="172"/>
    </location>
</feature>
<comment type="cofactor">
    <cofactor evidence="1">
        <name>FMN</name>
        <dbReference type="ChEBI" id="CHEBI:58210"/>
    </cofactor>
</comment>
<name>A0A5C8ZBF4_9GAMM</name>
<keyword evidence="3" id="KW-0288">FMN</keyword>
<comment type="similarity">
    <text evidence="4">Belongs to the flavoredoxin family.</text>
</comment>
<gene>
    <name evidence="6" type="ORF">FME95_06225</name>
</gene>
<dbReference type="InterPro" id="IPR002563">
    <property type="entry name" value="Flavin_Rdtase-like_dom"/>
</dbReference>
<evidence type="ECO:0000313" key="6">
    <source>
        <dbReference type="EMBL" id="TXR54130.1"/>
    </source>
</evidence>
<dbReference type="SUPFAM" id="SSF50475">
    <property type="entry name" value="FMN-binding split barrel"/>
    <property type="match status" value="1"/>
</dbReference>
<evidence type="ECO:0000313" key="7">
    <source>
        <dbReference type="Proteomes" id="UP000321764"/>
    </source>
</evidence>
<organism evidence="6 7">
    <name type="scientific">Reinekea thalattae</name>
    <dbReference type="NCBI Taxonomy" id="2593301"/>
    <lineage>
        <taxon>Bacteria</taxon>
        <taxon>Pseudomonadati</taxon>
        <taxon>Pseudomonadota</taxon>
        <taxon>Gammaproteobacteria</taxon>
        <taxon>Oceanospirillales</taxon>
        <taxon>Saccharospirillaceae</taxon>
        <taxon>Reinekea</taxon>
    </lineage>
</organism>
<keyword evidence="7" id="KW-1185">Reference proteome</keyword>
<dbReference type="RefSeq" id="WP_147713529.1">
    <property type="nucleotide sequence ID" value="NZ_VKAD01000001.1"/>
</dbReference>
<keyword evidence="2" id="KW-0285">Flavoprotein</keyword>
<protein>
    <submittedName>
        <fullName evidence="6">Flavin reductase family protein</fullName>
    </submittedName>
</protein>
<dbReference type="GO" id="GO:0010181">
    <property type="term" value="F:FMN binding"/>
    <property type="evidence" value="ECO:0007669"/>
    <property type="project" value="InterPro"/>
</dbReference>
<evidence type="ECO:0000256" key="3">
    <source>
        <dbReference type="ARBA" id="ARBA00022643"/>
    </source>
</evidence>
<dbReference type="GO" id="GO:0016646">
    <property type="term" value="F:oxidoreductase activity, acting on the CH-NH group of donors, NAD or NADP as acceptor"/>
    <property type="evidence" value="ECO:0007669"/>
    <property type="project" value="UniProtKB-ARBA"/>
</dbReference>
<dbReference type="AlphaFoldDB" id="A0A5C8ZBF4"/>
<dbReference type="InterPro" id="IPR012349">
    <property type="entry name" value="Split_barrel_FMN-bd"/>
</dbReference>
<evidence type="ECO:0000256" key="1">
    <source>
        <dbReference type="ARBA" id="ARBA00001917"/>
    </source>
</evidence>
<evidence type="ECO:0000256" key="4">
    <source>
        <dbReference type="ARBA" id="ARBA00038054"/>
    </source>
</evidence>
<comment type="caution">
    <text evidence="6">The sequence shown here is derived from an EMBL/GenBank/DDBJ whole genome shotgun (WGS) entry which is preliminary data.</text>
</comment>